<reference evidence="1 2" key="1">
    <citation type="journal article" date="2012" name="ISME J.">
        <title>Nitrification expanded: discovery, physiology and genomics of a nitrite-oxidizing bacterium from the phylum Chloroflexi.</title>
        <authorList>
            <person name="Sorokin D.Y."/>
            <person name="Lucker S."/>
            <person name="Vejmelkova D."/>
            <person name="Kostrikina N.A."/>
            <person name="Kleerebezem R."/>
            <person name="Rijpstra W.I."/>
            <person name="Damste J.S."/>
            <person name="Le Paslier D."/>
            <person name="Muyzer G."/>
            <person name="Wagner M."/>
            <person name="van Loosdrecht M.C."/>
            <person name="Daims H."/>
        </authorList>
    </citation>
    <scope>NUCLEOTIDE SEQUENCE [LARGE SCALE GENOMIC DNA]</scope>
    <source>
        <strain evidence="2">none</strain>
    </source>
</reference>
<sequence>MSQFIASERARAVAVTMMNLLLGLDAKSNRDQRSRTPLTPTEICWAEGPAHLFDLLPVQTDTDLVVPDGQIMSGQTDILTEEAGADSDGELVILGGWVDLLDGTDSAIAAVVDGHPLMDIFGEMFGDGVDLGRVFQRTAPAKSD</sequence>
<dbReference type="AlphaFoldDB" id="I4ECA4"/>
<proteinExistence type="predicted"/>
<gene>
    <name evidence="1" type="ORF">NITHO_1010012</name>
</gene>
<evidence type="ECO:0000313" key="2">
    <source>
        <dbReference type="Proteomes" id="UP000004221"/>
    </source>
</evidence>
<accession>I4ECA4</accession>
<name>I4ECA4_9BACT</name>
<dbReference type="EMBL" id="CAGS01000004">
    <property type="protein sequence ID" value="CCF82316.1"/>
    <property type="molecule type" value="Genomic_DNA"/>
</dbReference>
<organism evidence="1 2">
    <name type="scientific">Nitrolancea hollandica Lb</name>
    <dbReference type="NCBI Taxonomy" id="1129897"/>
    <lineage>
        <taxon>Bacteria</taxon>
        <taxon>Pseudomonadati</taxon>
        <taxon>Thermomicrobiota</taxon>
        <taxon>Thermomicrobia</taxon>
        <taxon>Sphaerobacterales</taxon>
        <taxon>Sphaerobacterineae</taxon>
        <taxon>Sphaerobacteraceae</taxon>
        <taxon>Nitrolancea</taxon>
    </lineage>
</organism>
<dbReference type="Proteomes" id="UP000004221">
    <property type="component" value="Unassembled WGS sequence"/>
</dbReference>
<evidence type="ECO:0000313" key="1">
    <source>
        <dbReference type="EMBL" id="CCF82316.1"/>
    </source>
</evidence>
<protein>
    <submittedName>
        <fullName evidence="1">Uncharacterized protein</fullName>
    </submittedName>
</protein>
<comment type="caution">
    <text evidence="1">The sequence shown here is derived from an EMBL/GenBank/DDBJ whole genome shotgun (WGS) entry which is preliminary data.</text>
</comment>
<keyword evidence="2" id="KW-1185">Reference proteome</keyword>